<protein>
    <submittedName>
        <fullName evidence="5">ArsR family transcriptional regulator</fullName>
    </submittedName>
</protein>
<keyword evidence="2" id="KW-0238">DNA-binding</keyword>
<dbReference type="InterPro" id="IPR036388">
    <property type="entry name" value="WH-like_DNA-bd_sf"/>
</dbReference>
<name>A0A2M6YBX6_9BACT</name>
<dbReference type="InterPro" id="IPR011991">
    <property type="entry name" value="ArsR-like_HTH"/>
</dbReference>
<dbReference type="PANTHER" id="PTHR33154">
    <property type="entry name" value="TRANSCRIPTIONAL REGULATOR, ARSR FAMILY"/>
    <property type="match status" value="1"/>
</dbReference>
<evidence type="ECO:0000259" key="4">
    <source>
        <dbReference type="PROSITE" id="PS50987"/>
    </source>
</evidence>
<dbReference type="EMBL" id="PEXI01000076">
    <property type="protein sequence ID" value="PIU24180.1"/>
    <property type="molecule type" value="Genomic_DNA"/>
</dbReference>
<dbReference type="NCBIfam" id="NF033788">
    <property type="entry name" value="HTH_metalloreg"/>
    <property type="match status" value="1"/>
</dbReference>
<dbReference type="Pfam" id="PF01022">
    <property type="entry name" value="HTH_5"/>
    <property type="match status" value="1"/>
</dbReference>
<evidence type="ECO:0000256" key="3">
    <source>
        <dbReference type="ARBA" id="ARBA00023163"/>
    </source>
</evidence>
<proteinExistence type="predicted"/>
<sequence>MIHLCQNKSQQAIKTTADFLNIISEENRLRIICFLIKNGQQCVCEIWKYLDLPQNLVSHHLKVLRDFELVKFNKIGQRVCYQINQEKLKKYQDIFNQILDK</sequence>
<organism evidence="5 6">
    <name type="scientific">Candidatus Berkelbacteria bacterium CG08_land_8_20_14_0_20_39_8</name>
    <dbReference type="NCBI Taxonomy" id="1974511"/>
    <lineage>
        <taxon>Bacteria</taxon>
        <taxon>Candidatus Berkelbacteria</taxon>
    </lineage>
</organism>
<dbReference type="GO" id="GO:0003677">
    <property type="term" value="F:DNA binding"/>
    <property type="evidence" value="ECO:0007669"/>
    <property type="project" value="UniProtKB-KW"/>
</dbReference>
<evidence type="ECO:0000313" key="5">
    <source>
        <dbReference type="EMBL" id="PIU24180.1"/>
    </source>
</evidence>
<dbReference type="Gene3D" id="1.10.10.10">
    <property type="entry name" value="Winged helix-like DNA-binding domain superfamily/Winged helix DNA-binding domain"/>
    <property type="match status" value="1"/>
</dbReference>
<dbReference type="SUPFAM" id="SSF46785">
    <property type="entry name" value="Winged helix' DNA-binding domain"/>
    <property type="match status" value="1"/>
</dbReference>
<dbReference type="AlphaFoldDB" id="A0A2M6YBX6"/>
<dbReference type="InterPro" id="IPR051081">
    <property type="entry name" value="HTH_MetalResp_TranReg"/>
</dbReference>
<dbReference type="InterPro" id="IPR001845">
    <property type="entry name" value="HTH_ArsR_DNA-bd_dom"/>
</dbReference>
<dbReference type="InterPro" id="IPR036390">
    <property type="entry name" value="WH_DNA-bd_sf"/>
</dbReference>
<evidence type="ECO:0000256" key="1">
    <source>
        <dbReference type="ARBA" id="ARBA00023015"/>
    </source>
</evidence>
<reference evidence="6" key="1">
    <citation type="submission" date="2017-09" db="EMBL/GenBank/DDBJ databases">
        <title>Depth-based differentiation of microbial function through sediment-hosted aquifers and enrichment of novel symbionts in the deep terrestrial subsurface.</title>
        <authorList>
            <person name="Probst A.J."/>
            <person name="Ladd B."/>
            <person name="Jarett J.K."/>
            <person name="Geller-Mcgrath D.E."/>
            <person name="Sieber C.M.K."/>
            <person name="Emerson J.B."/>
            <person name="Anantharaman K."/>
            <person name="Thomas B.C."/>
            <person name="Malmstrom R."/>
            <person name="Stieglmeier M."/>
            <person name="Klingl A."/>
            <person name="Woyke T."/>
            <person name="Ryan C.M."/>
            <person name="Banfield J.F."/>
        </authorList>
    </citation>
    <scope>NUCLEOTIDE SEQUENCE [LARGE SCALE GENOMIC DNA]</scope>
</reference>
<dbReference type="PRINTS" id="PR00778">
    <property type="entry name" value="HTHARSR"/>
</dbReference>
<comment type="caution">
    <text evidence="5">The sequence shown here is derived from an EMBL/GenBank/DDBJ whole genome shotgun (WGS) entry which is preliminary data.</text>
</comment>
<dbReference type="GO" id="GO:0003700">
    <property type="term" value="F:DNA-binding transcription factor activity"/>
    <property type="evidence" value="ECO:0007669"/>
    <property type="project" value="InterPro"/>
</dbReference>
<accession>A0A2M6YBX6</accession>
<dbReference type="SMART" id="SM00418">
    <property type="entry name" value="HTH_ARSR"/>
    <property type="match status" value="1"/>
</dbReference>
<gene>
    <name evidence="5" type="ORF">COT12_02400</name>
</gene>
<keyword evidence="1" id="KW-0805">Transcription regulation</keyword>
<keyword evidence="3" id="KW-0804">Transcription</keyword>
<dbReference type="PANTHER" id="PTHR33154:SF33">
    <property type="entry name" value="TRANSCRIPTIONAL REPRESSOR SDPR"/>
    <property type="match status" value="1"/>
</dbReference>
<evidence type="ECO:0000256" key="2">
    <source>
        <dbReference type="ARBA" id="ARBA00023125"/>
    </source>
</evidence>
<dbReference type="PROSITE" id="PS50987">
    <property type="entry name" value="HTH_ARSR_2"/>
    <property type="match status" value="1"/>
</dbReference>
<dbReference type="CDD" id="cd00090">
    <property type="entry name" value="HTH_ARSR"/>
    <property type="match status" value="1"/>
</dbReference>
<evidence type="ECO:0000313" key="6">
    <source>
        <dbReference type="Proteomes" id="UP000229896"/>
    </source>
</evidence>
<dbReference type="Proteomes" id="UP000229896">
    <property type="component" value="Unassembled WGS sequence"/>
</dbReference>
<feature type="domain" description="HTH arsR-type" evidence="4">
    <location>
        <begin position="8"/>
        <end position="101"/>
    </location>
</feature>